<evidence type="ECO:0000313" key="4">
    <source>
        <dbReference type="EMBL" id="MBK4736415.1"/>
    </source>
</evidence>
<evidence type="ECO:0000259" key="3">
    <source>
        <dbReference type="Pfam" id="PF05170"/>
    </source>
</evidence>
<dbReference type="GO" id="GO:0005886">
    <property type="term" value="C:plasma membrane"/>
    <property type="evidence" value="ECO:0007669"/>
    <property type="project" value="TreeGrafter"/>
</dbReference>
<sequence>MNKAFKIIGYTLGGIVCLLALTLALLSFVDLNRARPWLSEKVSDATGRSFAINGDLSLSWERPPQEKGWRRFVPWPHLRAKDIELGNPDWATTGPDMARIAQVDFNINPLALLKKTVSVSSLIMTEPNLALEEDKKGRTNWNFAKKDDKESPKGQSGWKFELHDLAITRGTIRYVDAGKKADMRIRIDTNEDNSVSWKLAGSFNGEKITGKAQTGELLSLQAQGVKYPVKAEVEVGETVITADGTLTDPSHPSAVDVKVNIHGASMADLFPISGVLLPRTPKFSTEGRLVGTLGRGNLNLRYENFKGRVGSSDIGGTLAYEQKQPRPLLHGEVVSNRLDIRDLEVLVGSGDKKQKPGEPKQPPNKVLPVAPFNTDRWGKMDADVTFSGKEIIHGDRLPLDNLRTHVRMDNGVLALAPLDFGIAGGRLTTELNINGGSDPAKARMKVSARSIRIKELFPKVESMHASVGKIQGDAQLSATGNSFAALAASANGEVKALISQGTVSEFIMEAIGLNVARAVTVKLFGDKQVKLNCMAADLDAKNGVLTPKVFLLDTEDAIVNVDGNVNLAKETMDLDIRPKSKGLRFITLRSPLYVRGTFKDPDVGVNKGVLALRAGAAVALGAIAAPLAGLAALTQPDRDEDAACNTLLAQAGEKPVAPPPGKTAATHHSAKSAR</sequence>
<evidence type="ECO:0000313" key="5">
    <source>
        <dbReference type="Proteomes" id="UP000622890"/>
    </source>
</evidence>
<dbReference type="InterPro" id="IPR052894">
    <property type="entry name" value="AsmA-related"/>
</dbReference>
<dbReference type="EMBL" id="JAEPBG010000007">
    <property type="protein sequence ID" value="MBK4736415.1"/>
    <property type="molecule type" value="Genomic_DNA"/>
</dbReference>
<evidence type="ECO:0000256" key="1">
    <source>
        <dbReference type="SAM" id="MobiDB-lite"/>
    </source>
</evidence>
<gene>
    <name evidence="4" type="ORF">JJB74_17470</name>
</gene>
<feature type="domain" description="AsmA" evidence="3">
    <location>
        <begin position="195"/>
        <end position="548"/>
    </location>
</feature>
<dbReference type="PANTHER" id="PTHR30441">
    <property type="entry name" value="DUF748 DOMAIN-CONTAINING PROTEIN"/>
    <property type="match status" value="1"/>
</dbReference>
<dbReference type="Pfam" id="PF05170">
    <property type="entry name" value="AsmA"/>
    <property type="match status" value="2"/>
</dbReference>
<keyword evidence="2" id="KW-0472">Membrane</keyword>
<organism evidence="4 5">
    <name type="scientific">Noviherbaspirillum pedocola</name>
    <dbReference type="NCBI Taxonomy" id="2801341"/>
    <lineage>
        <taxon>Bacteria</taxon>
        <taxon>Pseudomonadati</taxon>
        <taxon>Pseudomonadota</taxon>
        <taxon>Betaproteobacteria</taxon>
        <taxon>Burkholderiales</taxon>
        <taxon>Oxalobacteraceae</taxon>
        <taxon>Noviherbaspirillum</taxon>
    </lineage>
</organism>
<feature type="region of interest" description="Disordered" evidence="1">
    <location>
        <begin position="651"/>
        <end position="674"/>
    </location>
</feature>
<feature type="transmembrane region" description="Helical" evidence="2">
    <location>
        <begin position="7"/>
        <end position="29"/>
    </location>
</feature>
<keyword evidence="2" id="KW-1133">Transmembrane helix</keyword>
<keyword evidence="2" id="KW-0812">Transmembrane</keyword>
<dbReference type="GO" id="GO:0090313">
    <property type="term" value="P:regulation of protein targeting to membrane"/>
    <property type="evidence" value="ECO:0007669"/>
    <property type="project" value="TreeGrafter"/>
</dbReference>
<comment type="caution">
    <text evidence="4">The sequence shown here is derived from an EMBL/GenBank/DDBJ whole genome shotgun (WGS) entry which is preliminary data.</text>
</comment>
<reference evidence="4" key="1">
    <citation type="submission" date="2021-01" db="EMBL/GenBank/DDBJ databases">
        <title>Genome sequence of strain Noviherbaspirillum sp. DKR-6.</title>
        <authorList>
            <person name="Chaudhary D.K."/>
        </authorList>
    </citation>
    <scope>NUCLEOTIDE SEQUENCE</scope>
    <source>
        <strain evidence="4">DKR-6</strain>
    </source>
</reference>
<evidence type="ECO:0000256" key="2">
    <source>
        <dbReference type="SAM" id="Phobius"/>
    </source>
</evidence>
<dbReference type="PANTHER" id="PTHR30441:SF9">
    <property type="entry name" value="ASMA FAMILY PROTEIN YHJG"/>
    <property type="match status" value="1"/>
</dbReference>
<name>A0A934SW00_9BURK</name>
<feature type="domain" description="AsmA" evidence="3">
    <location>
        <begin position="1"/>
        <end position="181"/>
    </location>
</feature>
<protein>
    <submittedName>
        <fullName evidence="4">AsmA family protein</fullName>
    </submittedName>
</protein>
<proteinExistence type="predicted"/>
<dbReference type="RefSeq" id="WP_200593847.1">
    <property type="nucleotide sequence ID" value="NZ_JAEPBG010000007.1"/>
</dbReference>
<dbReference type="InterPro" id="IPR007844">
    <property type="entry name" value="AsmA"/>
</dbReference>
<accession>A0A934SW00</accession>
<keyword evidence="5" id="KW-1185">Reference proteome</keyword>
<dbReference type="AlphaFoldDB" id="A0A934SW00"/>
<dbReference type="Proteomes" id="UP000622890">
    <property type="component" value="Unassembled WGS sequence"/>
</dbReference>